<evidence type="ECO:0000313" key="2">
    <source>
        <dbReference type="EMBL" id="MBB4675559.1"/>
    </source>
</evidence>
<keyword evidence="3" id="KW-1185">Reference proteome</keyword>
<evidence type="ECO:0000259" key="1">
    <source>
        <dbReference type="PROSITE" id="PS51725"/>
    </source>
</evidence>
<feature type="domain" description="ABM" evidence="1">
    <location>
        <begin position="2"/>
        <end position="91"/>
    </location>
</feature>
<dbReference type="SUPFAM" id="SSF54909">
    <property type="entry name" value="Dimeric alpha+beta barrel"/>
    <property type="match status" value="1"/>
</dbReference>
<organism evidence="2 3">
    <name type="scientific">Crossiella cryophila</name>
    <dbReference type="NCBI Taxonomy" id="43355"/>
    <lineage>
        <taxon>Bacteria</taxon>
        <taxon>Bacillati</taxon>
        <taxon>Actinomycetota</taxon>
        <taxon>Actinomycetes</taxon>
        <taxon>Pseudonocardiales</taxon>
        <taxon>Pseudonocardiaceae</taxon>
        <taxon>Crossiella</taxon>
    </lineage>
</organism>
<evidence type="ECO:0000313" key="3">
    <source>
        <dbReference type="Proteomes" id="UP000533598"/>
    </source>
</evidence>
<dbReference type="GO" id="GO:0004497">
    <property type="term" value="F:monooxygenase activity"/>
    <property type="evidence" value="ECO:0007669"/>
    <property type="project" value="UniProtKB-KW"/>
</dbReference>
<sequence>MLIATVDFSTAPADRVAALAQFDAERDRVRAMPGNRDFRVFASREDDGQITVLHEWVDEESFRGYLASESFASFGAVVRPLTVGAPVSRRFLAEPVEIG</sequence>
<comment type="caution">
    <text evidence="2">The sequence shown here is derived from an EMBL/GenBank/DDBJ whole genome shotgun (WGS) entry which is preliminary data.</text>
</comment>
<dbReference type="Pfam" id="PF03992">
    <property type="entry name" value="ABM"/>
    <property type="match status" value="1"/>
</dbReference>
<keyword evidence="2" id="KW-0503">Monooxygenase</keyword>
<dbReference type="PROSITE" id="PS51725">
    <property type="entry name" value="ABM"/>
    <property type="match status" value="1"/>
</dbReference>
<dbReference type="Proteomes" id="UP000533598">
    <property type="component" value="Unassembled WGS sequence"/>
</dbReference>
<keyword evidence="2" id="KW-0560">Oxidoreductase</keyword>
<dbReference type="Gene3D" id="3.30.70.100">
    <property type="match status" value="1"/>
</dbReference>
<dbReference type="InterPro" id="IPR007138">
    <property type="entry name" value="ABM_dom"/>
</dbReference>
<gene>
    <name evidence="2" type="ORF">HNR67_001677</name>
</gene>
<dbReference type="InterPro" id="IPR011008">
    <property type="entry name" value="Dimeric_a/b-barrel"/>
</dbReference>
<dbReference type="EMBL" id="JACHMH010000001">
    <property type="protein sequence ID" value="MBB4675559.1"/>
    <property type="molecule type" value="Genomic_DNA"/>
</dbReference>
<reference evidence="2 3" key="1">
    <citation type="submission" date="2020-08" db="EMBL/GenBank/DDBJ databases">
        <title>Sequencing the genomes of 1000 actinobacteria strains.</title>
        <authorList>
            <person name="Klenk H.-P."/>
        </authorList>
    </citation>
    <scope>NUCLEOTIDE SEQUENCE [LARGE SCALE GENOMIC DNA]</scope>
    <source>
        <strain evidence="2 3">DSM 44230</strain>
    </source>
</reference>
<name>A0A7W7C9C8_9PSEU</name>
<dbReference type="AlphaFoldDB" id="A0A7W7C9C8"/>
<proteinExistence type="predicted"/>
<accession>A0A7W7C9C8</accession>
<dbReference type="RefSeq" id="WP_185001517.1">
    <property type="nucleotide sequence ID" value="NZ_BAAAUI010000040.1"/>
</dbReference>
<protein>
    <submittedName>
        <fullName evidence="2">Quinol monooxygenase YgiN</fullName>
    </submittedName>
</protein>